<dbReference type="AlphaFoldDB" id="A0A7J6C914"/>
<comment type="caution">
    <text evidence="1">The sequence shown here is derived from an EMBL/GenBank/DDBJ whole genome shotgun (WGS) entry which is preliminary data.</text>
</comment>
<dbReference type="Proteomes" id="UP000579812">
    <property type="component" value="Unassembled WGS sequence"/>
</dbReference>
<name>A0A7J6C914_9TELE</name>
<proteinExistence type="predicted"/>
<reference evidence="1 2" key="1">
    <citation type="submission" date="2020-04" db="EMBL/GenBank/DDBJ databases">
        <title>Chromosome-level genome assembly of a cyprinid fish Onychostoma macrolepis by integration of Nanopore Sequencing, Bionano and Hi-C technology.</title>
        <authorList>
            <person name="Wang D."/>
        </authorList>
    </citation>
    <scope>NUCLEOTIDE SEQUENCE [LARGE SCALE GENOMIC DNA]</scope>
    <source>
        <strain evidence="1">SWU-2019</strain>
        <tissue evidence="1">Muscle</tissue>
    </source>
</reference>
<accession>A0A7J6C914</accession>
<keyword evidence="2" id="KW-1185">Reference proteome</keyword>
<sequence>MWLNVPFLNQNRAVSQPAIDPQIQNLAKSGNHYCARPDLAQFWQAAANGISFHSRCGTDEDFSKREYPKRYFLSLAARADGEVGFNKENTEKRDFRSLVMPEQMRKLVLTRKMPKMVHAGLTEKSKGDDVLEEYEATNTWGQFWDAANRSGYLAWLKTAEKRISPC</sequence>
<evidence type="ECO:0000313" key="1">
    <source>
        <dbReference type="EMBL" id="KAF4103798.1"/>
    </source>
</evidence>
<gene>
    <name evidence="1" type="ORF">G5714_014785</name>
</gene>
<protein>
    <submittedName>
        <fullName evidence="1">Uncharacterized protein</fullName>
    </submittedName>
</protein>
<dbReference type="EMBL" id="JAAMOB010000015">
    <property type="protein sequence ID" value="KAF4103798.1"/>
    <property type="molecule type" value="Genomic_DNA"/>
</dbReference>
<evidence type="ECO:0000313" key="2">
    <source>
        <dbReference type="Proteomes" id="UP000579812"/>
    </source>
</evidence>
<organism evidence="1 2">
    <name type="scientific">Onychostoma macrolepis</name>
    <dbReference type="NCBI Taxonomy" id="369639"/>
    <lineage>
        <taxon>Eukaryota</taxon>
        <taxon>Metazoa</taxon>
        <taxon>Chordata</taxon>
        <taxon>Craniata</taxon>
        <taxon>Vertebrata</taxon>
        <taxon>Euteleostomi</taxon>
        <taxon>Actinopterygii</taxon>
        <taxon>Neopterygii</taxon>
        <taxon>Teleostei</taxon>
        <taxon>Ostariophysi</taxon>
        <taxon>Cypriniformes</taxon>
        <taxon>Cyprinidae</taxon>
        <taxon>Acrossocheilinae</taxon>
        <taxon>Onychostoma</taxon>
    </lineage>
</organism>